<keyword evidence="4 7" id="KW-0833">Ubl conjugation pathway</keyword>
<evidence type="ECO:0000256" key="1">
    <source>
        <dbReference type="ARBA" id="ARBA00000707"/>
    </source>
</evidence>
<feature type="active site" description="Nucleophile" evidence="7">
    <location>
        <position position="122"/>
    </location>
</feature>
<keyword evidence="5 7" id="KW-0378">Hydrolase</keyword>
<reference evidence="10 11" key="1">
    <citation type="journal article" date="2018" name="New Phytol.">
        <title>Phylogenomics of Endogonaceae and evolution of mycorrhizas within Mucoromycota.</title>
        <authorList>
            <person name="Chang Y."/>
            <person name="Desiro A."/>
            <person name="Na H."/>
            <person name="Sandor L."/>
            <person name="Lipzen A."/>
            <person name="Clum A."/>
            <person name="Barry K."/>
            <person name="Grigoriev I.V."/>
            <person name="Martin F.M."/>
            <person name="Stajich J.E."/>
            <person name="Smith M.E."/>
            <person name="Bonito G."/>
            <person name="Spatafora J.W."/>
        </authorList>
    </citation>
    <scope>NUCLEOTIDE SEQUENCE [LARGE SCALE GENOMIC DNA]</scope>
    <source>
        <strain evidence="10 11">AD002</strain>
    </source>
</reference>
<dbReference type="GO" id="GO:0016579">
    <property type="term" value="P:protein deubiquitination"/>
    <property type="evidence" value="ECO:0007669"/>
    <property type="project" value="TreeGrafter"/>
</dbReference>
<dbReference type="PROSITE" id="PS00140">
    <property type="entry name" value="UCH_1"/>
    <property type="match status" value="1"/>
</dbReference>
<dbReference type="AlphaFoldDB" id="A0A433Q8K9"/>
<dbReference type="PRINTS" id="PR00707">
    <property type="entry name" value="UBCTHYDRLASE"/>
</dbReference>
<organism evidence="10 11">
    <name type="scientific">Jimgerdemannia flammicorona</name>
    <dbReference type="NCBI Taxonomy" id="994334"/>
    <lineage>
        <taxon>Eukaryota</taxon>
        <taxon>Fungi</taxon>
        <taxon>Fungi incertae sedis</taxon>
        <taxon>Mucoromycota</taxon>
        <taxon>Mucoromycotina</taxon>
        <taxon>Endogonomycetes</taxon>
        <taxon>Endogonales</taxon>
        <taxon>Endogonaceae</taxon>
        <taxon>Jimgerdemannia</taxon>
    </lineage>
</organism>
<feature type="site" description="Important for enzyme activity" evidence="7">
    <location>
        <position position="208"/>
    </location>
</feature>
<comment type="catalytic activity">
    <reaction evidence="1 7 8">
        <text>Thiol-dependent hydrolysis of ester, thioester, amide, peptide and isopeptide bonds formed by the C-terminal Gly of ubiquitin (a 76-residue protein attached to proteins as an intracellular targeting signal).</text>
        <dbReference type="EC" id="3.4.19.12"/>
    </reaction>
</comment>
<evidence type="ECO:0000256" key="7">
    <source>
        <dbReference type="PROSITE-ProRule" id="PRU01393"/>
    </source>
</evidence>
<evidence type="ECO:0000313" key="10">
    <source>
        <dbReference type="EMBL" id="RUS26120.1"/>
    </source>
</evidence>
<dbReference type="EMBL" id="RBNJ01011202">
    <property type="protein sequence ID" value="RUS26120.1"/>
    <property type="molecule type" value="Genomic_DNA"/>
</dbReference>
<evidence type="ECO:0000256" key="5">
    <source>
        <dbReference type="ARBA" id="ARBA00022801"/>
    </source>
</evidence>
<dbReference type="PROSITE" id="PS52048">
    <property type="entry name" value="UCH_DOMAIN"/>
    <property type="match status" value="1"/>
</dbReference>
<comment type="caution">
    <text evidence="10">The sequence shown here is derived from an EMBL/GenBank/DDBJ whole genome shotgun (WGS) entry which is preliminary data.</text>
</comment>
<accession>A0A433Q8K9</accession>
<dbReference type="GO" id="GO:0006511">
    <property type="term" value="P:ubiquitin-dependent protein catabolic process"/>
    <property type="evidence" value="ECO:0007669"/>
    <property type="project" value="UniProtKB-UniRule"/>
</dbReference>
<sequence length="255" mass="28488">MVAARVQPSGISEYFLIPAISGALALKNSNTSSAPISHQRKVMNEFVHGLGVSPRWAYTDVWGLDSDMLSMIPQPVLAVLLLFPITENYEKFREEEETHLKRHEQLISPKVVFFRQTIPNACGTIGLLHSLATHDDIVEDGPLKSLIEKAKPLSPDERAELLEQDTGLARAHHQSALDGQTHPPSEDEDVNLHFICFIHVDAHLYELDGRKPFPINHGKSTNLLEDSAKVIHQFMKRDPENLQFTVVALAPNQDA</sequence>
<keyword evidence="3 7" id="KW-0645">Protease</keyword>
<dbReference type="GO" id="GO:0004843">
    <property type="term" value="F:cysteine-type deubiquitinase activity"/>
    <property type="evidence" value="ECO:0007669"/>
    <property type="project" value="UniProtKB-UniRule"/>
</dbReference>
<dbReference type="InterPro" id="IPR057254">
    <property type="entry name" value="UCH_AS"/>
</dbReference>
<evidence type="ECO:0000256" key="6">
    <source>
        <dbReference type="ARBA" id="ARBA00022807"/>
    </source>
</evidence>
<comment type="similarity">
    <text evidence="2 7 8">Belongs to the peptidase C12 family.</text>
</comment>
<dbReference type="SUPFAM" id="SSF54001">
    <property type="entry name" value="Cysteine proteinases"/>
    <property type="match status" value="1"/>
</dbReference>
<dbReference type="GO" id="GO:0005737">
    <property type="term" value="C:cytoplasm"/>
    <property type="evidence" value="ECO:0007669"/>
    <property type="project" value="TreeGrafter"/>
</dbReference>
<evidence type="ECO:0000256" key="8">
    <source>
        <dbReference type="RuleBase" id="RU361215"/>
    </source>
</evidence>
<dbReference type="Proteomes" id="UP000274822">
    <property type="component" value="Unassembled WGS sequence"/>
</dbReference>
<keyword evidence="6 7" id="KW-0788">Thiol protease</keyword>
<protein>
    <recommendedName>
        <fullName evidence="8">Ubiquitin carboxyl-terminal hydrolase</fullName>
        <ecNumber evidence="8">3.4.19.12</ecNumber>
    </recommendedName>
</protein>
<dbReference type="Pfam" id="PF01088">
    <property type="entry name" value="Peptidase_C12"/>
    <property type="match status" value="1"/>
</dbReference>
<dbReference type="InterPro" id="IPR038765">
    <property type="entry name" value="Papain-like_cys_pep_sf"/>
</dbReference>
<proteinExistence type="inferred from homology"/>
<dbReference type="PANTHER" id="PTHR10589:SF17">
    <property type="entry name" value="UBIQUITIN CARBOXYL-TERMINAL HYDROLASE"/>
    <property type="match status" value="1"/>
</dbReference>
<feature type="domain" description="UCH catalytic" evidence="9">
    <location>
        <begin position="32"/>
        <end position="251"/>
    </location>
</feature>
<keyword evidence="11" id="KW-1185">Reference proteome</keyword>
<dbReference type="CDD" id="cd09616">
    <property type="entry name" value="Peptidase_C12_UCH_L1_L3"/>
    <property type="match status" value="1"/>
</dbReference>
<feature type="site" description="Transition state stabilizer" evidence="7">
    <location>
        <position position="116"/>
    </location>
</feature>
<dbReference type="InterPro" id="IPR036959">
    <property type="entry name" value="Peptidase_C12_UCH_sf"/>
</dbReference>
<name>A0A433Q8K9_9FUNG</name>
<evidence type="ECO:0000256" key="4">
    <source>
        <dbReference type="ARBA" id="ARBA00022786"/>
    </source>
</evidence>
<dbReference type="PANTHER" id="PTHR10589">
    <property type="entry name" value="UBIQUITIN CARBOXYL-TERMINAL HYDROLASE"/>
    <property type="match status" value="1"/>
</dbReference>
<dbReference type="Gene3D" id="3.40.532.10">
    <property type="entry name" value="Peptidase C12, ubiquitin carboxyl-terminal hydrolase"/>
    <property type="match status" value="1"/>
</dbReference>
<evidence type="ECO:0000256" key="3">
    <source>
        <dbReference type="ARBA" id="ARBA00022670"/>
    </source>
</evidence>
<feature type="active site" description="Proton donor" evidence="7">
    <location>
        <position position="193"/>
    </location>
</feature>
<evidence type="ECO:0000259" key="9">
    <source>
        <dbReference type="PROSITE" id="PS52048"/>
    </source>
</evidence>
<evidence type="ECO:0000256" key="2">
    <source>
        <dbReference type="ARBA" id="ARBA00009326"/>
    </source>
</evidence>
<dbReference type="InterPro" id="IPR001578">
    <property type="entry name" value="Peptidase_C12_UCH"/>
</dbReference>
<gene>
    <name evidence="10" type="ORF">BC938DRAFT_471203</name>
</gene>
<dbReference type="EC" id="3.4.19.12" evidence="8"/>
<dbReference type="FunFam" id="3.40.532.10:FF:000006">
    <property type="entry name" value="Ubiquitin carboxyl-terminal hydrolase"/>
    <property type="match status" value="1"/>
</dbReference>
<evidence type="ECO:0000313" key="11">
    <source>
        <dbReference type="Proteomes" id="UP000274822"/>
    </source>
</evidence>